<organism evidence="6 7">
    <name type="scientific">Pelagibaculum spongiae</name>
    <dbReference type="NCBI Taxonomy" id="2080658"/>
    <lineage>
        <taxon>Bacteria</taxon>
        <taxon>Pseudomonadati</taxon>
        <taxon>Pseudomonadota</taxon>
        <taxon>Gammaproteobacteria</taxon>
        <taxon>Oceanospirillales</taxon>
        <taxon>Pelagibaculum</taxon>
    </lineage>
</organism>
<protein>
    <recommendedName>
        <fullName evidence="2">Pyridoxal phosphate homeostasis protein</fullName>
        <shortName evidence="2">PLP homeostasis protein</shortName>
    </recommendedName>
</protein>
<name>A0A2V1GYN9_9GAMM</name>
<dbReference type="SUPFAM" id="SSF51419">
    <property type="entry name" value="PLP-binding barrel"/>
    <property type="match status" value="1"/>
</dbReference>
<dbReference type="Proteomes" id="UP000244906">
    <property type="component" value="Unassembled WGS sequence"/>
</dbReference>
<keyword evidence="7" id="KW-1185">Reference proteome</keyword>
<gene>
    <name evidence="6" type="ORF">DC094_03935</name>
</gene>
<feature type="modified residue" description="N6-(pyridoxal phosphate)lysine" evidence="2 3">
    <location>
        <position position="35"/>
    </location>
</feature>
<dbReference type="OrthoDB" id="9804072at2"/>
<dbReference type="InterPro" id="IPR029066">
    <property type="entry name" value="PLP-binding_barrel"/>
</dbReference>
<evidence type="ECO:0000256" key="1">
    <source>
        <dbReference type="ARBA" id="ARBA00022898"/>
    </source>
</evidence>
<comment type="function">
    <text evidence="2">Pyridoxal 5'-phosphate (PLP)-binding protein, which is involved in PLP homeostasis.</text>
</comment>
<dbReference type="EMBL" id="QDDL01000001">
    <property type="protein sequence ID" value="PVZ72174.1"/>
    <property type="molecule type" value="Genomic_DNA"/>
</dbReference>
<dbReference type="PIRSF" id="PIRSF004848">
    <property type="entry name" value="YBL036c_PLPDEIII"/>
    <property type="match status" value="1"/>
</dbReference>
<dbReference type="PROSITE" id="PS01211">
    <property type="entry name" value="UPF0001"/>
    <property type="match status" value="1"/>
</dbReference>
<evidence type="ECO:0000313" key="7">
    <source>
        <dbReference type="Proteomes" id="UP000244906"/>
    </source>
</evidence>
<dbReference type="HAMAP" id="MF_02087">
    <property type="entry name" value="PLP_homeostasis"/>
    <property type="match status" value="1"/>
</dbReference>
<comment type="similarity">
    <text evidence="2 4">Belongs to the pyridoxal phosphate-binding protein YggS/PROSC family.</text>
</comment>
<keyword evidence="1 2" id="KW-0663">Pyridoxal phosphate</keyword>
<evidence type="ECO:0000313" key="6">
    <source>
        <dbReference type="EMBL" id="PVZ72174.1"/>
    </source>
</evidence>
<evidence type="ECO:0000256" key="4">
    <source>
        <dbReference type="RuleBase" id="RU004514"/>
    </source>
</evidence>
<comment type="cofactor">
    <cofactor evidence="3">
        <name>pyridoxal 5'-phosphate</name>
        <dbReference type="ChEBI" id="CHEBI:597326"/>
    </cofactor>
</comment>
<dbReference type="FunFam" id="3.20.20.10:FF:000018">
    <property type="entry name" value="Pyridoxal phosphate homeostasis protein"/>
    <property type="match status" value="1"/>
</dbReference>
<sequence>MKSIATKLTDVQTRISEAILHSQATQKVQLVAVSKYHSVDSVRQAVAAGQIAFGENYLQPALEKIDALSALSLQWHFIGPLQSNKSKAVAENFDWLHTLDRLKLAKRLNDQRPQHLTPLNVCLQVNISHDPAKSGLAVADVIPLAQQISQLPNIKLRGLMCIPMQKQGFEAQKQELLPMQDLLKQLQQICPDADTLSMGMSGDLEAAVAAGATMVRIGTDIFGPRPDPKYNEA</sequence>
<dbReference type="Gene3D" id="3.20.20.10">
    <property type="entry name" value="Alanine racemase"/>
    <property type="match status" value="1"/>
</dbReference>
<dbReference type="PANTHER" id="PTHR10146:SF14">
    <property type="entry name" value="PYRIDOXAL PHOSPHATE HOMEOSTASIS PROTEIN"/>
    <property type="match status" value="1"/>
</dbReference>
<dbReference type="CDD" id="cd06824">
    <property type="entry name" value="PLPDE_III_Yggs_like"/>
    <property type="match status" value="1"/>
</dbReference>
<dbReference type="Pfam" id="PF01168">
    <property type="entry name" value="Ala_racemase_N"/>
    <property type="match status" value="1"/>
</dbReference>
<dbReference type="AlphaFoldDB" id="A0A2V1GYN9"/>
<dbReference type="InterPro" id="IPR011078">
    <property type="entry name" value="PyrdxlP_homeostasis"/>
</dbReference>
<proteinExistence type="inferred from homology"/>
<dbReference type="RefSeq" id="WP_116685759.1">
    <property type="nucleotide sequence ID" value="NZ_CAWNYD010000001.1"/>
</dbReference>
<dbReference type="NCBIfam" id="TIGR00044">
    <property type="entry name" value="YggS family pyridoxal phosphate-dependent enzyme"/>
    <property type="match status" value="1"/>
</dbReference>
<evidence type="ECO:0000259" key="5">
    <source>
        <dbReference type="Pfam" id="PF01168"/>
    </source>
</evidence>
<evidence type="ECO:0000256" key="3">
    <source>
        <dbReference type="PIRSR" id="PIRSR004848-1"/>
    </source>
</evidence>
<dbReference type="PANTHER" id="PTHR10146">
    <property type="entry name" value="PROLINE SYNTHETASE CO-TRANSCRIBED BACTERIAL HOMOLOG PROTEIN"/>
    <property type="match status" value="1"/>
</dbReference>
<reference evidence="6 7" key="1">
    <citation type="submission" date="2018-04" db="EMBL/GenBank/DDBJ databases">
        <title>Thalassorhabdus spongiae gen. nov., sp. nov., isolated from a marine sponge in South-West Iceland.</title>
        <authorList>
            <person name="Knobloch S."/>
            <person name="Daussin A."/>
            <person name="Johannsson R."/>
            <person name="Marteinsson V.T."/>
        </authorList>
    </citation>
    <scope>NUCLEOTIDE SEQUENCE [LARGE SCALE GENOMIC DNA]</scope>
    <source>
        <strain evidence="6 7">Hp12</strain>
    </source>
</reference>
<accession>A0A2V1GYN9</accession>
<feature type="domain" description="Alanine racemase N-terminal" evidence="5">
    <location>
        <begin position="22"/>
        <end position="226"/>
    </location>
</feature>
<evidence type="ECO:0000256" key="2">
    <source>
        <dbReference type="HAMAP-Rule" id="MF_02087"/>
    </source>
</evidence>
<dbReference type="InterPro" id="IPR001608">
    <property type="entry name" value="Ala_racemase_N"/>
</dbReference>
<dbReference type="GO" id="GO:0030170">
    <property type="term" value="F:pyridoxal phosphate binding"/>
    <property type="evidence" value="ECO:0007669"/>
    <property type="project" value="UniProtKB-UniRule"/>
</dbReference>
<comment type="caution">
    <text evidence="6">The sequence shown here is derived from an EMBL/GenBank/DDBJ whole genome shotgun (WGS) entry which is preliminary data.</text>
</comment>